<dbReference type="GO" id="GO:0006152">
    <property type="term" value="P:purine nucleoside catabolic process"/>
    <property type="evidence" value="ECO:0007669"/>
    <property type="project" value="TreeGrafter"/>
</dbReference>
<gene>
    <name evidence="5" type="ORF">GKG27_27640</name>
</gene>
<dbReference type="GO" id="GO:0005829">
    <property type="term" value="C:cytosol"/>
    <property type="evidence" value="ECO:0007669"/>
    <property type="project" value="TreeGrafter"/>
</dbReference>
<name>A0A6C9EFA5_ECOLX</name>
<dbReference type="PANTHER" id="PTHR12304:SF4">
    <property type="entry name" value="URIDINE NUCLEOSIDASE"/>
    <property type="match status" value="1"/>
</dbReference>
<organism evidence="5">
    <name type="scientific">Escherichia coli</name>
    <dbReference type="NCBI Taxonomy" id="562"/>
    <lineage>
        <taxon>Bacteria</taxon>
        <taxon>Pseudomonadati</taxon>
        <taxon>Pseudomonadota</taxon>
        <taxon>Gammaproteobacteria</taxon>
        <taxon>Enterobacterales</taxon>
        <taxon>Enterobacteriaceae</taxon>
        <taxon>Escherichia</taxon>
    </lineage>
</organism>
<dbReference type="Gene3D" id="3.90.245.10">
    <property type="entry name" value="Ribonucleoside hydrolase-like"/>
    <property type="match status" value="1"/>
</dbReference>
<keyword evidence="2" id="KW-0326">Glycosidase</keyword>
<dbReference type="PANTHER" id="PTHR12304">
    <property type="entry name" value="INOSINE-URIDINE PREFERRING NUCLEOSIDE HYDROLASE"/>
    <property type="match status" value="1"/>
</dbReference>
<evidence type="ECO:0000256" key="3">
    <source>
        <dbReference type="SAM" id="MobiDB-lite"/>
    </source>
</evidence>
<protein>
    <submittedName>
        <fullName evidence="5">Nucleoside hydrolase</fullName>
    </submittedName>
</protein>
<feature type="non-terminal residue" evidence="5">
    <location>
        <position position="146"/>
    </location>
</feature>
<feature type="domain" description="Inosine/uridine-preferring nucleoside hydrolase" evidence="4">
    <location>
        <begin position="5"/>
        <end position="146"/>
    </location>
</feature>
<sequence length="146" mass="15229">MRKKLILDLDTGIDDALAIAYALGSADEIDLIGITATYGNIAVPLAARNALAVLHLFGRDDVPVYPGVDHPIAPATLPKMRGTTPDERAQAYARWQNGGADGWQTDASWSPTPGSVAVHHPNGIGGAIIPDSPRAPEAPGSAVDFI</sequence>
<dbReference type="InterPro" id="IPR036452">
    <property type="entry name" value="Ribo_hydro-like"/>
</dbReference>
<evidence type="ECO:0000313" key="5">
    <source>
        <dbReference type="EMBL" id="MSD82702.1"/>
    </source>
</evidence>
<dbReference type="GO" id="GO:0008477">
    <property type="term" value="F:purine nucleosidase activity"/>
    <property type="evidence" value="ECO:0007669"/>
    <property type="project" value="TreeGrafter"/>
</dbReference>
<feature type="region of interest" description="Disordered" evidence="3">
    <location>
        <begin position="126"/>
        <end position="146"/>
    </location>
</feature>
<dbReference type="SUPFAM" id="SSF53590">
    <property type="entry name" value="Nucleoside hydrolase"/>
    <property type="match status" value="1"/>
</dbReference>
<evidence type="ECO:0000256" key="1">
    <source>
        <dbReference type="ARBA" id="ARBA00022801"/>
    </source>
</evidence>
<reference evidence="5" key="1">
    <citation type="journal article" date="2019" name="Nat. Med.">
        <title>A library of human gut bacterial isolates paired with longitudinal multiomics data enables mechanistic microbiome research.</title>
        <authorList>
            <person name="Poyet M."/>
            <person name="Groussin M."/>
            <person name="Gibbons S.M."/>
            <person name="Avila-Pacheco J."/>
            <person name="Jiang X."/>
            <person name="Kearney S.M."/>
            <person name="Perrotta A.R."/>
            <person name="Berdy B."/>
            <person name="Zhao S."/>
            <person name="Lieberman T.D."/>
            <person name="Swanson P.K."/>
            <person name="Smith M."/>
            <person name="Roesemann S."/>
            <person name="Alexander J.E."/>
            <person name="Rich S.A."/>
            <person name="Livny J."/>
            <person name="Vlamakis H."/>
            <person name="Clish C."/>
            <person name="Bullock K."/>
            <person name="Deik A."/>
            <person name="Scott J."/>
            <person name="Pierce K.A."/>
            <person name="Xavier R.J."/>
            <person name="Alm E.J."/>
        </authorList>
    </citation>
    <scope>NUCLEOTIDE SEQUENCE</scope>
    <source>
        <strain evidence="5">BIOML-A260</strain>
    </source>
</reference>
<evidence type="ECO:0000256" key="2">
    <source>
        <dbReference type="ARBA" id="ARBA00023295"/>
    </source>
</evidence>
<comment type="caution">
    <text evidence="5">The sequence shown here is derived from an EMBL/GenBank/DDBJ whole genome shotgun (WGS) entry which is preliminary data.</text>
</comment>
<dbReference type="InterPro" id="IPR023186">
    <property type="entry name" value="IUNH"/>
</dbReference>
<evidence type="ECO:0000259" key="4">
    <source>
        <dbReference type="Pfam" id="PF01156"/>
    </source>
</evidence>
<accession>A0A6C9EFA5</accession>
<dbReference type="Pfam" id="PF01156">
    <property type="entry name" value="IU_nuc_hydro"/>
    <property type="match status" value="1"/>
</dbReference>
<keyword evidence="1 5" id="KW-0378">Hydrolase</keyword>
<proteinExistence type="predicted"/>
<dbReference type="AlphaFoldDB" id="A0A6C9EFA5"/>
<dbReference type="EMBL" id="WKYP01000373">
    <property type="protein sequence ID" value="MSD82702.1"/>
    <property type="molecule type" value="Genomic_DNA"/>
</dbReference>
<dbReference type="InterPro" id="IPR001910">
    <property type="entry name" value="Inosine/uridine_hydrolase_dom"/>
</dbReference>